<keyword evidence="2" id="KW-0342">GTP-binding</keyword>
<name>A0A8S2SGH4_9BILA</name>
<dbReference type="SUPFAM" id="SSF50465">
    <property type="entry name" value="EF-Tu/eEF-1alpha/eIF2-gamma C-terminal domain"/>
    <property type="match status" value="1"/>
</dbReference>
<dbReference type="GO" id="GO:0005525">
    <property type="term" value="F:GTP binding"/>
    <property type="evidence" value="ECO:0007669"/>
    <property type="project" value="UniProtKB-KW"/>
</dbReference>
<gene>
    <name evidence="3" type="ORF">SMN809_LOCUS22988</name>
    <name evidence="4" type="ORF">SMN809_LOCUS23026</name>
</gene>
<protein>
    <submittedName>
        <fullName evidence="3">Uncharacterized protein</fullName>
    </submittedName>
</protein>
<evidence type="ECO:0000313" key="4">
    <source>
        <dbReference type="EMBL" id="CAF4228273.1"/>
    </source>
</evidence>
<dbReference type="EMBL" id="CAJOBI010022896">
    <property type="protein sequence ID" value="CAF4227425.1"/>
    <property type="molecule type" value="Genomic_DNA"/>
</dbReference>
<sequence>MVLLSPAIPPVAYWEFDADLLILHHPTTISTKYQAMVHCGSIRQTATIITMSVEHLRTGDRANVR</sequence>
<organism evidence="3 5">
    <name type="scientific">Rotaria magnacalcarata</name>
    <dbReference type="NCBI Taxonomy" id="392030"/>
    <lineage>
        <taxon>Eukaryota</taxon>
        <taxon>Metazoa</taxon>
        <taxon>Spiralia</taxon>
        <taxon>Gnathifera</taxon>
        <taxon>Rotifera</taxon>
        <taxon>Eurotatoria</taxon>
        <taxon>Bdelloidea</taxon>
        <taxon>Philodinida</taxon>
        <taxon>Philodinidae</taxon>
        <taxon>Rotaria</taxon>
    </lineage>
</organism>
<dbReference type="Gene3D" id="2.40.30.10">
    <property type="entry name" value="Translation factors"/>
    <property type="match status" value="1"/>
</dbReference>
<reference evidence="3" key="1">
    <citation type="submission" date="2021-02" db="EMBL/GenBank/DDBJ databases">
        <authorList>
            <person name="Nowell W R."/>
        </authorList>
    </citation>
    <scope>NUCLEOTIDE SEQUENCE</scope>
</reference>
<accession>A0A8S2SGH4</accession>
<keyword evidence="1" id="KW-0547">Nucleotide-binding</keyword>
<dbReference type="GO" id="GO:0003746">
    <property type="term" value="F:translation elongation factor activity"/>
    <property type="evidence" value="ECO:0007669"/>
    <property type="project" value="TreeGrafter"/>
</dbReference>
<comment type="caution">
    <text evidence="3">The sequence shown here is derived from an EMBL/GenBank/DDBJ whole genome shotgun (WGS) entry which is preliminary data.</text>
</comment>
<dbReference type="Proteomes" id="UP000676336">
    <property type="component" value="Unassembled WGS sequence"/>
</dbReference>
<evidence type="ECO:0000313" key="3">
    <source>
        <dbReference type="EMBL" id="CAF4227425.1"/>
    </source>
</evidence>
<evidence type="ECO:0000313" key="5">
    <source>
        <dbReference type="Proteomes" id="UP000676336"/>
    </source>
</evidence>
<feature type="non-terminal residue" evidence="3">
    <location>
        <position position="1"/>
    </location>
</feature>
<dbReference type="PANTHER" id="PTHR43721:SF9">
    <property type="entry name" value="GTP-BINDING PROTEIN 1"/>
    <property type="match status" value="1"/>
</dbReference>
<proteinExistence type="predicted"/>
<dbReference type="InterPro" id="IPR009001">
    <property type="entry name" value="Transl_elong_EF1A/Init_IF2_C"/>
</dbReference>
<dbReference type="EMBL" id="CAJOBI010023058">
    <property type="protein sequence ID" value="CAF4228273.1"/>
    <property type="molecule type" value="Genomic_DNA"/>
</dbReference>
<dbReference type="PANTHER" id="PTHR43721">
    <property type="entry name" value="ELONGATION FACTOR TU-RELATED"/>
    <property type="match status" value="1"/>
</dbReference>
<evidence type="ECO:0000256" key="1">
    <source>
        <dbReference type="ARBA" id="ARBA00022741"/>
    </source>
</evidence>
<evidence type="ECO:0000256" key="2">
    <source>
        <dbReference type="ARBA" id="ARBA00023134"/>
    </source>
</evidence>
<dbReference type="AlphaFoldDB" id="A0A8S2SGH4"/>
<dbReference type="InterPro" id="IPR050055">
    <property type="entry name" value="EF-Tu_GTPase"/>
</dbReference>